<sequence>MASKPNMTSSHPSFEALDDFHVPTPYHHQLKQTHIPSTHEPNLPSELPINESIPSTTYTSYLKLLLFPKFDNHIVTIAP</sequence>
<evidence type="ECO:0000256" key="1">
    <source>
        <dbReference type="SAM" id="MobiDB-lite"/>
    </source>
</evidence>
<evidence type="ECO:0000313" key="3">
    <source>
        <dbReference type="EnsemblPlants" id="KEH34352"/>
    </source>
</evidence>
<reference evidence="3" key="3">
    <citation type="submission" date="2015-04" db="UniProtKB">
        <authorList>
            <consortium name="EnsemblPlants"/>
        </authorList>
    </citation>
    <scope>IDENTIFICATION</scope>
    <source>
        <strain evidence="3">cv. Jemalong A17</strain>
    </source>
</reference>
<evidence type="ECO:0000313" key="2">
    <source>
        <dbReference type="EMBL" id="KEH34352.1"/>
    </source>
</evidence>
<reference evidence="2 4" key="2">
    <citation type="journal article" date="2014" name="BMC Genomics">
        <title>An improved genome release (version Mt4.0) for the model legume Medicago truncatula.</title>
        <authorList>
            <person name="Tang H."/>
            <person name="Krishnakumar V."/>
            <person name="Bidwell S."/>
            <person name="Rosen B."/>
            <person name="Chan A."/>
            <person name="Zhou S."/>
            <person name="Gentzbittel L."/>
            <person name="Childs K.L."/>
            <person name="Yandell M."/>
            <person name="Gundlach H."/>
            <person name="Mayer K.F."/>
            <person name="Schwartz D.C."/>
            <person name="Town C.D."/>
        </authorList>
    </citation>
    <scope>GENOME REANNOTATION</scope>
    <source>
        <strain evidence="2">A17</strain>
        <strain evidence="3 4">cv. Jemalong A17</strain>
    </source>
</reference>
<dbReference type="HOGENOM" id="CLU_2609632_0_0_1"/>
<protein>
    <submittedName>
        <fullName evidence="2 3">Uncharacterized protein</fullName>
    </submittedName>
</protein>
<name>A0A072UXT7_MEDTR</name>
<organism evidence="2 4">
    <name type="scientific">Medicago truncatula</name>
    <name type="common">Barrel medic</name>
    <name type="synonym">Medicago tribuloides</name>
    <dbReference type="NCBI Taxonomy" id="3880"/>
    <lineage>
        <taxon>Eukaryota</taxon>
        <taxon>Viridiplantae</taxon>
        <taxon>Streptophyta</taxon>
        <taxon>Embryophyta</taxon>
        <taxon>Tracheophyta</taxon>
        <taxon>Spermatophyta</taxon>
        <taxon>Magnoliopsida</taxon>
        <taxon>eudicotyledons</taxon>
        <taxon>Gunneridae</taxon>
        <taxon>Pentapetalae</taxon>
        <taxon>rosids</taxon>
        <taxon>fabids</taxon>
        <taxon>Fabales</taxon>
        <taxon>Fabaceae</taxon>
        <taxon>Papilionoideae</taxon>
        <taxon>50 kb inversion clade</taxon>
        <taxon>NPAAA clade</taxon>
        <taxon>Hologalegina</taxon>
        <taxon>IRL clade</taxon>
        <taxon>Trifolieae</taxon>
        <taxon>Medicago</taxon>
    </lineage>
</organism>
<keyword evidence="4" id="KW-1185">Reference proteome</keyword>
<proteinExistence type="predicted"/>
<dbReference type="Proteomes" id="UP000002051">
    <property type="component" value="Chromosome 3"/>
</dbReference>
<accession>A0A072UXT7</accession>
<gene>
    <name evidence="2" type="ordered locus">MTR_3g464980</name>
</gene>
<dbReference type="EnsemblPlants" id="KEH34352">
    <property type="protein sequence ID" value="KEH34352"/>
    <property type="gene ID" value="MTR_3g464980"/>
</dbReference>
<dbReference type="AlphaFoldDB" id="A0A072UXT7"/>
<reference evidence="2 4" key="1">
    <citation type="journal article" date="2011" name="Nature">
        <title>The Medicago genome provides insight into the evolution of rhizobial symbioses.</title>
        <authorList>
            <person name="Young N.D."/>
            <person name="Debelle F."/>
            <person name="Oldroyd G.E."/>
            <person name="Geurts R."/>
            <person name="Cannon S.B."/>
            <person name="Udvardi M.K."/>
            <person name="Benedito V.A."/>
            <person name="Mayer K.F."/>
            <person name="Gouzy J."/>
            <person name="Schoof H."/>
            <person name="Van de Peer Y."/>
            <person name="Proost S."/>
            <person name="Cook D.R."/>
            <person name="Meyers B.C."/>
            <person name="Spannagl M."/>
            <person name="Cheung F."/>
            <person name="De Mita S."/>
            <person name="Krishnakumar V."/>
            <person name="Gundlach H."/>
            <person name="Zhou S."/>
            <person name="Mudge J."/>
            <person name="Bharti A.K."/>
            <person name="Murray J.D."/>
            <person name="Naoumkina M.A."/>
            <person name="Rosen B."/>
            <person name="Silverstein K.A."/>
            <person name="Tang H."/>
            <person name="Rombauts S."/>
            <person name="Zhao P.X."/>
            <person name="Zhou P."/>
            <person name="Barbe V."/>
            <person name="Bardou P."/>
            <person name="Bechner M."/>
            <person name="Bellec A."/>
            <person name="Berger A."/>
            <person name="Berges H."/>
            <person name="Bidwell S."/>
            <person name="Bisseling T."/>
            <person name="Choisne N."/>
            <person name="Couloux A."/>
            <person name="Denny R."/>
            <person name="Deshpande S."/>
            <person name="Dai X."/>
            <person name="Doyle J.J."/>
            <person name="Dudez A.M."/>
            <person name="Farmer A.D."/>
            <person name="Fouteau S."/>
            <person name="Franken C."/>
            <person name="Gibelin C."/>
            <person name="Gish J."/>
            <person name="Goldstein S."/>
            <person name="Gonzalez A.J."/>
            <person name="Green P.J."/>
            <person name="Hallab A."/>
            <person name="Hartog M."/>
            <person name="Hua A."/>
            <person name="Humphray S.J."/>
            <person name="Jeong D.H."/>
            <person name="Jing Y."/>
            <person name="Jocker A."/>
            <person name="Kenton S.M."/>
            <person name="Kim D.J."/>
            <person name="Klee K."/>
            <person name="Lai H."/>
            <person name="Lang C."/>
            <person name="Lin S."/>
            <person name="Macmil S.L."/>
            <person name="Magdelenat G."/>
            <person name="Matthews L."/>
            <person name="McCorrison J."/>
            <person name="Monaghan E.L."/>
            <person name="Mun J.H."/>
            <person name="Najar F.Z."/>
            <person name="Nicholson C."/>
            <person name="Noirot C."/>
            <person name="O'Bleness M."/>
            <person name="Paule C.R."/>
            <person name="Poulain J."/>
            <person name="Prion F."/>
            <person name="Qin B."/>
            <person name="Qu C."/>
            <person name="Retzel E.F."/>
            <person name="Riddle C."/>
            <person name="Sallet E."/>
            <person name="Samain S."/>
            <person name="Samson N."/>
            <person name="Sanders I."/>
            <person name="Saurat O."/>
            <person name="Scarpelli C."/>
            <person name="Schiex T."/>
            <person name="Segurens B."/>
            <person name="Severin A.J."/>
            <person name="Sherrier D.J."/>
            <person name="Shi R."/>
            <person name="Sims S."/>
            <person name="Singer S.R."/>
            <person name="Sinharoy S."/>
            <person name="Sterck L."/>
            <person name="Viollet A."/>
            <person name="Wang B.B."/>
            <person name="Wang K."/>
            <person name="Wang M."/>
            <person name="Wang X."/>
            <person name="Warfsmann J."/>
            <person name="Weissenbach J."/>
            <person name="White D.D."/>
            <person name="White J.D."/>
            <person name="Wiley G.B."/>
            <person name="Wincker P."/>
            <person name="Xing Y."/>
            <person name="Yang L."/>
            <person name="Yao Z."/>
            <person name="Ying F."/>
            <person name="Zhai J."/>
            <person name="Zhou L."/>
            <person name="Zuber A."/>
            <person name="Denarie J."/>
            <person name="Dixon R.A."/>
            <person name="May G.D."/>
            <person name="Schwartz D.C."/>
            <person name="Rogers J."/>
            <person name="Quetier F."/>
            <person name="Town C.D."/>
            <person name="Roe B.A."/>
        </authorList>
    </citation>
    <scope>NUCLEOTIDE SEQUENCE [LARGE SCALE GENOMIC DNA]</scope>
    <source>
        <strain evidence="2">A17</strain>
        <strain evidence="3 4">cv. Jemalong A17</strain>
    </source>
</reference>
<evidence type="ECO:0000313" key="4">
    <source>
        <dbReference type="Proteomes" id="UP000002051"/>
    </source>
</evidence>
<feature type="region of interest" description="Disordered" evidence="1">
    <location>
        <begin position="28"/>
        <end position="48"/>
    </location>
</feature>
<dbReference type="EMBL" id="CM001219">
    <property type="protein sequence ID" value="KEH34352.1"/>
    <property type="molecule type" value="Genomic_DNA"/>
</dbReference>